<evidence type="ECO:0000256" key="3">
    <source>
        <dbReference type="ARBA" id="ARBA00023163"/>
    </source>
</evidence>
<evidence type="ECO:0000313" key="7">
    <source>
        <dbReference type="Proteomes" id="UP001201262"/>
    </source>
</evidence>
<name>A0AAD4L1D0_9EURO</name>
<dbReference type="AlphaFoldDB" id="A0AAD4L1D0"/>
<dbReference type="PROSITE" id="PS50048">
    <property type="entry name" value="ZN2_CY6_FUNGAL_2"/>
    <property type="match status" value="1"/>
</dbReference>
<evidence type="ECO:0000313" key="6">
    <source>
        <dbReference type="EMBL" id="KAH8702326.1"/>
    </source>
</evidence>
<dbReference type="SMART" id="SM00066">
    <property type="entry name" value="GAL4"/>
    <property type="match status" value="1"/>
</dbReference>
<keyword evidence="1" id="KW-0805">Transcription regulation</keyword>
<keyword evidence="7" id="KW-1185">Reference proteome</keyword>
<evidence type="ECO:0000259" key="5">
    <source>
        <dbReference type="PROSITE" id="PS50048"/>
    </source>
</evidence>
<keyword evidence="2" id="KW-0238">DNA-binding</keyword>
<dbReference type="InterPro" id="IPR053175">
    <property type="entry name" value="DHMBA_Reg_Transcription_Factor"/>
</dbReference>
<dbReference type="GO" id="GO:0008270">
    <property type="term" value="F:zinc ion binding"/>
    <property type="evidence" value="ECO:0007669"/>
    <property type="project" value="InterPro"/>
</dbReference>
<keyword evidence="3" id="KW-0804">Transcription</keyword>
<evidence type="ECO:0000256" key="1">
    <source>
        <dbReference type="ARBA" id="ARBA00023015"/>
    </source>
</evidence>
<evidence type="ECO:0000256" key="2">
    <source>
        <dbReference type="ARBA" id="ARBA00023125"/>
    </source>
</evidence>
<feature type="domain" description="Zn(2)-C6 fungal-type" evidence="5">
    <location>
        <begin position="10"/>
        <end position="40"/>
    </location>
</feature>
<dbReference type="Gene3D" id="4.10.240.10">
    <property type="entry name" value="Zn(2)-C6 fungal-type DNA-binding domain"/>
    <property type="match status" value="1"/>
</dbReference>
<dbReference type="Proteomes" id="UP001201262">
    <property type="component" value="Unassembled WGS sequence"/>
</dbReference>
<dbReference type="RefSeq" id="XP_046075702.1">
    <property type="nucleotide sequence ID" value="XM_046209251.1"/>
</dbReference>
<keyword evidence="4" id="KW-0539">Nucleus</keyword>
<dbReference type="GeneID" id="70239538"/>
<dbReference type="GO" id="GO:0000981">
    <property type="term" value="F:DNA-binding transcription factor activity, RNA polymerase II-specific"/>
    <property type="evidence" value="ECO:0007669"/>
    <property type="project" value="InterPro"/>
</dbReference>
<gene>
    <name evidence="6" type="ORF">BGW36DRAFT_114480</name>
</gene>
<dbReference type="Pfam" id="PF00172">
    <property type="entry name" value="Zn_clus"/>
    <property type="match status" value="1"/>
</dbReference>
<dbReference type="EMBL" id="JAJTJA010000003">
    <property type="protein sequence ID" value="KAH8702326.1"/>
    <property type="molecule type" value="Genomic_DNA"/>
</dbReference>
<reference evidence="6" key="1">
    <citation type="submission" date="2021-12" db="EMBL/GenBank/DDBJ databases">
        <title>Convergent genome expansion in fungi linked to evolution of root-endophyte symbiosis.</title>
        <authorList>
            <consortium name="DOE Joint Genome Institute"/>
            <person name="Ke Y.-H."/>
            <person name="Bonito G."/>
            <person name="Liao H.-L."/>
            <person name="Looney B."/>
            <person name="Rojas-Flechas A."/>
            <person name="Nash J."/>
            <person name="Hameed K."/>
            <person name="Schadt C."/>
            <person name="Martin F."/>
            <person name="Crous P.W."/>
            <person name="Miettinen O."/>
            <person name="Magnuson J.K."/>
            <person name="Labbe J."/>
            <person name="Jacobson D."/>
            <person name="Doktycz M.J."/>
            <person name="Veneault-Fourrey C."/>
            <person name="Kuo A."/>
            <person name="Mondo S."/>
            <person name="Calhoun S."/>
            <person name="Riley R."/>
            <person name="Ohm R."/>
            <person name="LaButti K."/>
            <person name="Andreopoulos B."/>
            <person name="Pangilinan J."/>
            <person name="Nolan M."/>
            <person name="Tritt A."/>
            <person name="Clum A."/>
            <person name="Lipzen A."/>
            <person name="Daum C."/>
            <person name="Barry K."/>
            <person name="Grigoriev I.V."/>
            <person name="Vilgalys R."/>
        </authorList>
    </citation>
    <scope>NUCLEOTIDE SEQUENCE</scope>
    <source>
        <strain evidence="6">PMI_201</strain>
    </source>
</reference>
<dbReference type="GO" id="GO:0003677">
    <property type="term" value="F:DNA binding"/>
    <property type="evidence" value="ECO:0007669"/>
    <property type="project" value="UniProtKB-KW"/>
</dbReference>
<accession>A0AAD4L1D0</accession>
<evidence type="ECO:0000256" key="4">
    <source>
        <dbReference type="ARBA" id="ARBA00023242"/>
    </source>
</evidence>
<protein>
    <submittedName>
        <fullName evidence="6">C6 transcription factor</fullName>
    </submittedName>
</protein>
<dbReference type="PANTHER" id="PTHR38791:SF1">
    <property type="entry name" value="TRANSCRIPTION FACTOR, PUTATIVE-RELATED"/>
    <property type="match status" value="1"/>
</dbReference>
<dbReference type="PANTHER" id="PTHR38791">
    <property type="entry name" value="ZN(II)2CYS6 TRANSCRIPTION FACTOR (EUROFUNG)-RELATED-RELATED"/>
    <property type="match status" value="1"/>
</dbReference>
<proteinExistence type="predicted"/>
<comment type="caution">
    <text evidence="6">The sequence shown here is derived from an EMBL/GenBank/DDBJ whole genome shotgun (WGS) entry which is preliminary data.</text>
</comment>
<sequence>MVYRGKPSRSCRECRRRDIKCDKKPNGCSQCSRAAIQCSRYPDPTQLIIYDETKSTINKRQKRKAPLNRSSPLPDPLSIVLLPSWETRAKRLFISQYVTDSHETNLFSYMRVFYPPQEGQSPLLETVIRSVWLAFYSFSHQSPVALHDARVNYGSALLLTTNAIQSPVEVNENRTLMSLLLLTVYERLINYGERNLSPPSNAHLRGALGLAVYQGDSQFSDPIRINILLGLVELIIIECLAHELDMPSDLLMLSSKVFGNVVASAPKWQFLKVLLEYAQLKERLRLGISSEAAISWAERLGCELEGLSQHLRPVTSTRQNGKRLHAYIAESSVSYPDNNTRRSWNNLRVLRMLLADVIREQCAVSLGSSDITRTTAIIEKLHDSTLTINTLCSDIYASASESSTAVLASENVSDLQTSTLFFQLYAANSCRVISDQLQKLLQKRLQSLSVGQFSGVRRLMTQLLQETDNCQPNLWQAWLRLGKERFSIDTSII</sequence>
<dbReference type="InterPro" id="IPR036864">
    <property type="entry name" value="Zn2-C6_fun-type_DNA-bd_sf"/>
</dbReference>
<dbReference type="InterPro" id="IPR001138">
    <property type="entry name" value="Zn2Cys6_DnaBD"/>
</dbReference>
<organism evidence="6 7">
    <name type="scientific">Talaromyces proteolyticus</name>
    <dbReference type="NCBI Taxonomy" id="1131652"/>
    <lineage>
        <taxon>Eukaryota</taxon>
        <taxon>Fungi</taxon>
        <taxon>Dikarya</taxon>
        <taxon>Ascomycota</taxon>
        <taxon>Pezizomycotina</taxon>
        <taxon>Eurotiomycetes</taxon>
        <taxon>Eurotiomycetidae</taxon>
        <taxon>Eurotiales</taxon>
        <taxon>Trichocomaceae</taxon>
        <taxon>Talaromyces</taxon>
        <taxon>Talaromyces sect. Bacilispori</taxon>
    </lineage>
</organism>
<dbReference type="SUPFAM" id="SSF57701">
    <property type="entry name" value="Zn2/Cys6 DNA-binding domain"/>
    <property type="match status" value="1"/>
</dbReference>